<protein>
    <submittedName>
        <fullName evidence="2">Uncharacterized protein</fullName>
    </submittedName>
</protein>
<dbReference type="AlphaFoldDB" id="A0A7S0Q4A6"/>
<feature type="chain" id="PRO_5030631655" evidence="1">
    <location>
        <begin position="22"/>
        <end position="211"/>
    </location>
</feature>
<reference evidence="2" key="1">
    <citation type="submission" date="2021-01" db="EMBL/GenBank/DDBJ databases">
        <authorList>
            <person name="Corre E."/>
            <person name="Pelletier E."/>
            <person name="Niang G."/>
            <person name="Scheremetjew M."/>
            <person name="Finn R."/>
            <person name="Kale V."/>
            <person name="Holt S."/>
            <person name="Cochrane G."/>
            <person name="Meng A."/>
            <person name="Brown T."/>
            <person name="Cohen L."/>
        </authorList>
    </citation>
    <scope>NUCLEOTIDE SEQUENCE</scope>
    <source>
        <strain evidence="2">PLY182g</strain>
    </source>
</reference>
<keyword evidence="1" id="KW-0732">Signal</keyword>
<organism evidence="2">
    <name type="scientific">Coccolithus braarudii</name>
    <dbReference type="NCBI Taxonomy" id="221442"/>
    <lineage>
        <taxon>Eukaryota</taxon>
        <taxon>Haptista</taxon>
        <taxon>Haptophyta</taxon>
        <taxon>Prymnesiophyceae</taxon>
        <taxon>Coccolithales</taxon>
        <taxon>Coccolithaceae</taxon>
        <taxon>Coccolithus</taxon>
    </lineage>
</organism>
<name>A0A7S0Q4A6_9EUKA</name>
<dbReference type="EMBL" id="HBEY01028652">
    <property type="protein sequence ID" value="CAD8610219.1"/>
    <property type="molecule type" value="Transcribed_RNA"/>
</dbReference>
<evidence type="ECO:0000256" key="1">
    <source>
        <dbReference type="SAM" id="SignalP"/>
    </source>
</evidence>
<sequence length="211" mass="23478">MSVRMPAVRLSLCCLLWSTAAYQPLSHQAAVHRLPFVTRALRLSSPLRPEFCRPFDTSGLKKYAKVSIAATAEECSALAQRFELERLESLEANVTLHIVDRSSRRLHAKGTLSARNVQRCDDVVGEMRILQLVDALFETYFVPEDTLGLGPVEVGDSGDYDEPMQDDEIDLGELCAQHFYLQLVDLVAEEATEEWGVADGTVVFDWTGGES</sequence>
<gene>
    <name evidence="2" type="ORF">CPEL01642_LOCUS13597</name>
</gene>
<feature type="signal peptide" evidence="1">
    <location>
        <begin position="1"/>
        <end position="21"/>
    </location>
</feature>
<evidence type="ECO:0000313" key="2">
    <source>
        <dbReference type="EMBL" id="CAD8610219.1"/>
    </source>
</evidence>
<accession>A0A7S0Q4A6</accession>
<proteinExistence type="predicted"/>